<keyword evidence="4" id="KW-0812">Transmembrane</keyword>
<keyword evidence="5" id="KW-0732">Signal</keyword>
<dbReference type="AlphaFoldDB" id="A0AAF0Y8Y3"/>
<keyword evidence="1 2" id="KW-0728">SH3 domain</keyword>
<dbReference type="PROSITE" id="PS50002">
    <property type="entry name" value="SH3"/>
    <property type="match status" value="1"/>
</dbReference>
<name>A0AAF0Y8Y3_9TREE</name>
<dbReference type="InterPro" id="IPR001452">
    <property type="entry name" value="SH3_domain"/>
</dbReference>
<evidence type="ECO:0000256" key="2">
    <source>
        <dbReference type="PROSITE-ProRule" id="PRU00192"/>
    </source>
</evidence>
<dbReference type="SMART" id="SM00326">
    <property type="entry name" value="SH3"/>
    <property type="match status" value="1"/>
</dbReference>
<evidence type="ECO:0000259" key="6">
    <source>
        <dbReference type="PROSITE" id="PS50002"/>
    </source>
</evidence>
<evidence type="ECO:0000313" key="8">
    <source>
        <dbReference type="Proteomes" id="UP000827549"/>
    </source>
</evidence>
<feature type="region of interest" description="Disordered" evidence="3">
    <location>
        <begin position="490"/>
        <end position="552"/>
    </location>
</feature>
<dbReference type="PRINTS" id="PR01217">
    <property type="entry name" value="PRICHEXTENSN"/>
</dbReference>
<evidence type="ECO:0000256" key="4">
    <source>
        <dbReference type="SAM" id="Phobius"/>
    </source>
</evidence>
<evidence type="ECO:0000256" key="3">
    <source>
        <dbReference type="SAM" id="MobiDB-lite"/>
    </source>
</evidence>
<feature type="transmembrane region" description="Helical" evidence="4">
    <location>
        <begin position="271"/>
        <end position="294"/>
    </location>
</feature>
<proteinExistence type="predicted"/>
<keyword evidence="4" id="KW-1133">Transmembrane helix</keyword>
<dbReference type="PANTHER" id="PTHR16861:SF4">
    <property type="entry name" value="SH3 DOMAIN PROTEIN (AFU_ORTHOLOGUE AFUA_1G13610)"/>
    <property type="match status" value="1"/>
</dbReference>
<feature type="signal peptide" evidence="5">
    <location>
        <begin position="1"/>
        <end position="27"/>
    </location>
</feature>
<feature type="domain" description="SH3" evidence="6">
    <location>
        <begin position="617"/>
        <end position="687"/>
    </location>
</feature>
<keyword evidence="8" id="KW-1185">Reference proteome</keyword>
<reference evidence="7" key="1">
    <citation type="submission" date="2023-10" db="EMBL/GenBank/DDBJ databases">
        <authorList>
            <person name="Noh H."/>
        </authorList>
    </citation>
    <scope>NUCLEOTIDE SEQUENCE</scope>
    <source>
        <strain evidence="7">DUCC4014</strain>
    </source>
</reference>
<dbReference type="RefSeq" id="XP_062626346.1">
    <property type="nucleotide sequence ID" value="XM_062770362.1"/>
</dbReference>
<feature type="region of interest" description="Disordered" evidence="3">
    <location>
        <begin position="425"/>
        <end position="468"/>
    </location>
</feature>
<dbReference type="Proteomes" id="UP000827549">
    <property type="component" value="Chromosome 3"/>
</dbReference>
<dbReference type="Gene3D" id="2.30.30.40">
    <property type="entry name" value="SH3 Domains"/>
    <property type="match status" value="1"/>
</dbReference>
<accession>A0AAF0Y8Y3</accession>
<feature type="region of interest" description="Disordered" evidence="3">
    <location>
        <begin position="302"/>
        <end position="347"/>
    </location>
</feature>
<feature type="compositionally biased region" description="Pro residues" evidence="3">
    <location>
        <begin position="508"/>
        <end position="537"/>
    </location>
</feature>
<feature type="compositionally biased region" description="Polar residues" evidence="3">
    <location>
        <begin position="324"/>
        <end position="344"/>
    </location>
</feature>
<organism evidence="7 8">
    <name type="scientific">Vanrija pseudolonga</name>
    <dbReference type="NCBI Taxonomy" id="143232"/>
    <lineage>
        <taxon>Eukaryota</taxon>
        <taxon>Fungi</taxon>
        <taxon>Dikarya</taxon>
        <taxon>Basidiomycota</taxon>
        <taxon>Agaricomycotina</taxon>
        <taxon>Tremellomycetes</taxon>
        <taxon>Trichosporonales</taxon>
        <taxon>Trichosporonaceae</taxon>
        <taxon>Vanrija</taxon>
    </lineage>
</organism>
<gene>
    <name evidence="7" type="ORF">LOC62_03G003830</name>
</gene>
<protein>
    <recommendedName>
        <fullName evidence="6">SH3 domain-containing protein</fullName>
    </recommendedName>
</protein>
<dbReference type="InterPro" id="IPR036028">
    <property type="entry name" value="SH3-like_dom_sf"/>
</dbReference>
<dbReference type="EMBL" id="CP086716">
    <property type="protein sequence ID" value="WOO80314.1"/>
    <property type="molecule type" value="Genomic_DNA"/>
</dbReference>
<evidence type="ECO:0000256" key="5">
    <source>
        <dbReference type="SAM" id="SignalP"/>
    </source>
</evidence>
<feature type="region of interest" description="Disordered" evidence="3">
    <location>
        <begin position="378"/>
        <end position="401"/>
    </location>
</feature>
<evidence type="ECO:0000313" key="7">
    <source>
        <dbReference type="EMBL" id="WOO80314.1"/>
    </source>
</evidence>
<feature type="chain" id="PRO_5042000025" description="SH3 domain-containing protein" evidence="5">
    <location>
        <begin position="28"/>
        <end position="687"/>
    </location>
</feature>
<keyword evidence="4" id="KW-0472">Membrane</keyword>
<feature type="compositionally biased region" description="Low complexity" evidence="3">
    <location>
        <begin position="490"/>
        <end position="507"/>
    </location>
</feature>
<dbReference type="SUPFAM" id="SSF50044">
    <property type="entry name" value="SH3-domain"/>
    <property type="match status" value="1"/>
</dbReference>
<dbReference type="PANTHER" id="PTHR16861">
    <property type="entry name" value="GLYCOPROTEIN 38"/>
    <property type="match status" value="1"/>
</dbReference>
<sequence>MRTPATSTTTTPVALAALLLAATAATAQSVRSGCLALDGSEACPGFKYAFVSPGNISQTVDAFSFMSSVRTLAQFDRAVNQYLTNTWPSEKFDNELGCSSADSAVIRYQRTWVCGQLTSDTGAQGCWGAVHGDVTTFPKVCTDTCNKFSTSEQQIVANTTLCEPLGATGQANRQTQLSTDYNACALVSTSHDTCITGDSNENNCGYGTYTAGLCQQCSVSPDPCCYNAGITKAMCGYELNAASASASSSASGRPTSGASTGGKSKGIGGGAIAGIVIGVLAGLAILAVLIWFLLRRRRNATGTSKQNGRRLISSPSEKDLGAGSTANFSSPSNDTHPDVISSSPPRGASIGAGAGAAVAAGAGAVAAGGAAAVANRAAASPPRTNTPPVAQPPVASYNNYATPSPTQPGFAAPAAGAAGAAATAGAAGSGATSPTTYATPTSASPPSSGPASPTRARPLPSTPTSRNVAAGAAAATGAAAAAAVGAAAFANKPSSAPSPPQQQTRAPAAPPAPVAAPPAPRAPAPPVPVSAPQPPPVQQQQHAAYAKPPPPVAAPAPAPVPVKPVAVAPVAAAAGAAGVGAASLAATTSNASSAPKTSPGGPVLVHSVKDQAGVDIVRGTRVNVIHPYTAGLEDEITLQPGMKLVVHELYDDGWASGTVLTAPDRFSKGQIGQVGKFPTVCVVALSH</sequence>
<feature type="compositionally biased region" description="Low complexity" evidence="3">
    <location>
        <begin position="425"/>
        <end position="454"/>
    </location>
</feature>
<evidence type="ECO:0000256" key="1">
    <source>
        <dbReference type="ARBA" id="ARBA00022443"/>
    </source>
</evidence>
<dbReference type="GeneID" id="87807071"/>